<feature type="domain" description="DAHP synthase ferredoxin-like" evidence="2">
    <location>
        <begin position="24"/>
        <end position="90"/>
    </location>
</feature>
<comment type="caution">
    <text evidence="3">The sequence shown here is derived from an EMBL/GenBank/DDBJ whole genome shotgun (WGS) entry which is preliminary data.</text>
</comment>
<dbReference type="AlphaFoldDB" id="F7NFK4"/>
<evidence type="ECO:0000256" key="1">
    <source>
        <dbReference type="SAM" id="MobiDB-lite"/>
    </source>
</evidence>
<keyword evidence="3" id="KW-0808">Transferase</keyword>
<feature type="region of interest" description="Disordered" evidence="1">
    <location>
        <begin position="1"/>
        <end position="21"/>
    </location>
</feature>
<dbReference type="STRING" id="1009370.ALO_04156"/>
<dbReference type="eggNOG" id="COG2876">
    <property type="taxonomic scope" value="Bacteria"/>
</dbReference>
<organism evidence="3 4">
    <name type="scientific">Acetonema longum DSM 6540</name>
    <dbReference type="NCBI Taxonomy" id="1009370"/>
    <lineage>
        <taxon>Bacteria</taxon>
        <taxon>Bacillati</taxon>
        <taxon>Bacillota</taxon>
        <taxon>Negativicutes</taxon>
        <taxon>Acetonemataceae</taxon>
        <taxon>Acetonema</taxon>
    </lineage>
</organism>
<evidence type="ECO:0000259" key="2">
    <source>
        <dbReference type="Pfam" id="PF18152"/>
    </source>
</evidence>
<gene>
    <name evidence="3" type="ORF">ALO_04156</name>
</gene>
<proteinExistence type="predicted"/>
<dbReference type="InterPro" id="IPR041071">
    <property type="entry name" value="DAHP_snth_FXD"/>
</dbReference>
<dbReference type="GO" id="GO:0003849">
    <property type="term" value="F:3-deoxy-7-phosphoheptulonate synthase activity"/>
    <property type="evidence" value="ECO:0007669"/>
    <property type="project" value="UniProtKB-EC"/>
</dbReference>
<keyword evidence="4" id="KW-1185">Reference proteome</keyword>
<dbReference type="EC" id="2.5.1.54" evidence="3"/>
<evidence type="ECO:0000313" key="3">
    <source>
        <dbReference type="EMBL" id="EGO65178.1"/>
    </source>
</evidence>
<protein>
    <submittedName>
        <fullName evidence="3">3-deoxy-7-phosphoheptulonate synthase</fullName>
        <ecNumber evidence="3">2.5.1.54</ecNumber>
    </submittedName>
</protein>
<evidence type="ECO:0000313" key="4">
    <source>
        <dbReference type="Proteomes" id="UP000003240"/>
    </source>
</evidence>
<dbReference type="Proteomes" id="UP000003240">
    <property type="component" value="Unassembled WGS sequence"/>
</dbReference>
<sequence length="99" mass="11071">RVKDSSRAACHGQTEQEEQEEKMMVIVLHPSATQEQIAELKAEVEAAGCSLWPIQGKFILVFGVVGDTGHLDKGQLLNKIYVDKVLSVQEPYKKANRMF</sequence>
<dbReference type="EMBL" id="AFGF01000027">
    <property type="protein sequence ID" value="EGO65178.1"/>
    <property type="molecule type" value="Genomic_DNA"/>
</dbReference>
<feature type="non-terminal residue" evidence="3">
    <location>
        <position position="1"/>
    </location>
</feature>
<dbReference type="Pfam" id="PF18152">
    <property type="entry name" value="DAHP_snth_FXD"/>
    <property type="match status" value="1"/>
</dbReference>
<dbReference type="Gene3D" id="3.30.70.1140">
    <property type="entry name" value="Phospho-2-dehydro-3-deoxyheptonate aldolase, domain 1"/>
    <property type="match status" value="1"/>
</dbReference>
<reference evidence="3 4" key="1">
    <citation type="journal article" date="2011" name="EMBO J.">
        <title>Structural diversity of bacterial flagellar motors.</title>
        <authorList>
            <person name="Chen S."/>
            <person name="Beeby M."/>
            <person name="Murphy G.E."/>
            <person name="Leadbetter J.R."/>
            <person name="Hendrixson D.R."/>
            <person name="Briegel A."/>
            <person name="Li Z."/>
            <person name="Shi J."/>
            <person name="Tocheva E.I."/>
            <person name="Muller A."/>
            <person name="Dobro M.J."/>
            <person name="Jensen G.J."/>
        </authorList>
    </citation>
    <scope>NUCLEOTIDE SEQUENCE [LARGE SCALE GENOMIC DNA]</scope>
    <source>
        <strain evidence="3 4">DSM 6540</strain>
    </source>
</reference>
<name>F7NFK4_9FIRM</name>
<accession>F7NFK4</accession>
<feature type="non-terminal residue" evidence="3">
    <location>
        <position position="99"/>
    </location>
</feature>
<dbReference type="SUPFAM" id="SSF51569">
    <property type="entry name" value="Aldolase"/>
    <property type="match status" value="1"/>
</dbReference>